<accession>A0AAV1HRR6</accession>
<dbReference type="Proteomes" id="UP001314263">
    <property type="component" value="Unassembled WGS sequence"/>
</dbReference>
<dbReference type="AlphaFoldDB" id="A0AAV1HRR6"/>
<sequence>MQVKPVLRTLRKKANKAAKEALSLPSAYGELMTVTRPGAKPSSHARKLLEGDAWARQRLDNGRVGKVFSCPGFKFAAAHMFDLLGDDGHPPQKLALQPAQLAFLLMWGRKLLHNQATMPRDPGPKQKWQVEYDRISAKVASTRSNTSIDYTGWPALPASGPARAHACASALQHRPTGESIWEDNDEAEAAAPRNT</sequence>
<dbReference type="EMBL" id="CAUYUE010000001">
    <property type="protein sequence ID" value="CAK0735330.1"/>
    <property type="molecule type" value="Genomic_DNA"/>
</dbReference>
<gene>
    <name evidence="2" type="ORF">CVIRNUC_000563</name>
</gene>
<evidence type="ECO:0000313" key="2">
    <source>
        <dbReference type="EMBL" id="CAK0735330.1"/>
    </source>
</evidence>
<keyword evidence="3" id="KW-1185">Reference proteome</keyword>
<protein>
    <submittedName>
        <fullName evidence="2">Uncharacterized protein</fullName>
    </submittedName>
</protein>
<evidence type="ECO:0000313" key="3">
    <source>
        <dbReference type="Proteomes" id="UP001314263"/>
    </source>
</evidence>
<feature type="region of interest" description="Disordered" evidence="1">
    <location>
        <begin position="170"/>
        <end position="195"/>
    </location>
</feature>
<evidence type="ECO:0000256" key="1">
    <source>
        <dbReference type="SAM" id="MobiDB-lite"/>
    </source>
</evidence>
<reference evidence="2 3" key="1">
    <citation type="submission" date="2023-10" db="EMBL/GenBank/DDBJ databases">
        <authorList>
            <person name="Maclean D."/>
            <person name="Macfadyen A."/>
        </authorList>
    </citation>
    <scope>NUCLEOTIDE SEQUENCE [LARGE SCALE GENOMIC DNA]</scope>
</reference>
<name>A0AAV1HRR6_9CHLO</name>
<comment type="caution">
    <text evidence="2">The sequence shown here is derived from an EMBL/GenBank/DDBJ whole genome shotgun (WGS) entry which is preliminary data.</text>
</comment>
<organism evidence="2 3">
    <name type="scientific">Coccomyxa viridis</name>
    <dbReference type="NCBI Taxonomy" id="1274662"/>
    <lineage>
        <taxon>Eukaryota</taxon>
        <taxon>Viridiplantae</taxon>
        <taxon>Chlorophyta</taxon>
        <taxon>core chlorophytes</taxon>
        <taxon>Trebouxiophyceae</taxon>
        <taxon>Trebouxiophyceae incertae sedis</taxon>
        <taxon>Coccomyxaceae</taxon>
        <taxon>Coccomyxa</taxon>
    </lineage>
</organism>
<proteinExistence type="predicted"/>